<gene>
    <name evidence="9" type="primary">TPM4</name>
    <name evidence="9" type="synonym">LOC115548938</name>
</gene>
<dbReference type="InterPro" id="IPR008271">
    <property type="entry name" value="Ser/Thr_kinase_AS"/>
</dbReference>
<dbReference type="PROSITE" id="PS50011">
    <property type="entry name" value="PROTEIN_KINASE_DOM"/>
    <property type="match status" value="1"/>
</dbReference>
<dbReference type="GeneTree" id="ENSGT01030000234542"/>
<dbReference type="SMART" id="SM00220">
    <property type="entry name" value="S_TKc"/>
    <property type="match status" value="1"/>
</dbReference>
<feature type="transmembrane region" description="Helical" evidence="7">
    <location>
        <begin position="258"/>
        <end position="276"/>
    </location>
</feature>
<dbReference type="Proteomes" id="UP000694546">
    <property type="component" value="Chromosome 8"/>
</dbReference>
<proteinExistence type="inferred from homology"/>
<evidence type="ECO:0000256" key="2">
    <source>
        <dbReference type="ARBA" id="ARBA00023054"/>
    </source>
</evidence>
<comment type="similarity">
    <text evidence="1 5">Belongs to the tropomyosin family.</text>
</comment>
<sequence>MEAIKKKMQMLKLDKENAIDRAEQAESDKKAAEDKSKQLDDELLAMQKKLKGTEDELDKYSEALKDAQEKLELSEKKAADAEGDVASLNRRIQLVEEELDRAQERLATALQKLEEAEKAADESERAMKVIENRAMKDEERMEIQEMQLKEAKHIAEEADRKYEEVARKLVILEGELERAEERAEVSELKCGDLEEALKTSTNDLKSLEAQSDKYSSKEDKYEEEIKVLSDKLKEAETRAEFSERTVTKLEKSIDDLEGTLLFTSLISIFYLLLFLHKNVSFYLFPPSLFLPQHDSDIVHRDLKAENVFFTASRCVKVGDFGFSTACGRGNTLATPCGSPPYAAPELFGQKAYVGQSADVWALGVLLYFMVSGALPFAGTNLHTLRSSILLGGFAVPAHVPQPCQRLLTDILRRVPADRPTVEQIMACDWLRGVEYPRAFPPPGLTPGHLADASRVLSADETDAKAALAALGVTELHLLRDRSPELRGAITGTYRVLHHRIQKRRSAEALGYHGVGSHVSLGGLGQERVDAGGGGGRRLTVVCVIM</sequence>
<dbReference type="Ensembl" id="ENSGMOT00000069615.1">
    <property type="protein sequence ID" value="ENSGMOP00000039746.1"/>
    <property type="gene ID" value="ENSGMOG00000012492.2"/>
</dbReference>
<evidence type="ECO:0000313" key="9">
    <source>
        <dbReference type="Ensembl" id="ENSGMOP00000039746.1"/>
    </source>
</evidence>
<dbReference type="Pfam" id="PF00261">
    <property type="entry name" value="Tropomyosin"/>
    <property type="match status" value="1"/>
</dbReference>
<dbReference type="Gene3D" id="1.20.5.170">
    <property type="match status" value="1"/>
</dbReference>
<dbReference type="InterPro" id="IPR000719">
    <property type="entry name" value="Prot_kinase_dom"/>
</dbReference>
<keyword evidence="4" id="KW-0009">Actin-binding</keyword>
<dbReference type="GO" id="GO:0005524">
    <property type="term" value="F:ATP binding"/>
    <property type="evidence" value="ECO:0007669"/>
    <property type="project" value="UniProtKB-UniRule"/>
</dbReference>
<dbReference type="AlphaFoldDB" id="A0A8C5B3U9"/>
<evidence type="ECO:0000256" key="4">
    <source>
        <dbReference type="ARBA" id="ARBA00023203"/>
    </source>
</evidence>
<reference evidence="9" key="1">
    <citation type="submission" date="2025-08" db="UniProtKB">
        <authorList>
            <consortium name="Ensembl"/>
        </authorList>
    </citation>
    <scope>IDENTIFICATION</scope>
</reference>
<keyword evidence="7" id="KW-0812">Transmembrane</keyword>
<dbReference type="Pfam" id="PF00069">
    <property type="entry name" value="Pkinase"/>
    <property type="match status" value="1"/>
</dbReference>
<dbReference type="SUPFAM" id="SSF57997">
    <property type="entry name" value="Tropomyosin"/>
    <property type="match status" value="1"/>
</dbReference>
<dbReference type="Gene3D" id="1.20.5.340">
    <property type="match status" value="1"/>
</dbReference>
<evidence type="ECO:0000256" key="3">
    <source>
        <dbReference type="ARBA" id="ARBA00023179"/>
    </source>
</evidence>
<dbReference type="GO" id="GO:0000226">
    <property type="term" value="P:microtubule cytoskeleton organization"/>
    <property type="evidence" value="ECO:0007669"/>
    <property type="project" value="TreeGrafter"/>
</dbReference>
<dbReference type="GO" id="GO:0050321">
    <property type="term" value="F:tau-protein kinase activity"/>
    <property type="evidence" value="ECO:0007669"/>
    <property type="project" value="TreeGrafter"/>
</dbReference>
<accession>A0A8C5B3U9</accession>
<dbReference type="InterPro" id="IPR011009">
    <property type="entry name" value="Kinase-like_dom_sf"/>
</dbReference>
<keyword evidence="7" id="KW-1133">Transmembrane helix</keyword>
<keyword evidence="7" id="KW-0472">Membrane</keyword>
<feature type="region of interest" description="Disordered" evidence="6">
    <location>
        <begin position="15"/>
        <end position="40"/>
    </location>
</feature>
<evidence type="ECO:0000313" key="10">
    <source>
        <dbReference type="Proteomes" id="UP000694546"/>
    </source>
</evidence>
<keyword evidence="2" id="KW-0175">Coiled coil</keyword>
<evidence type="ECO:0000256" key="7">
    <source>
        <dbReference type="SAM" id="Phobius"/>
    </source>
</evidence>
<dbReference type="PANTHER" id="PTHR19269">
    <property type="entry name" value="TROPOMYOSIN"/>
    <property type="match status" value="1"/>
</dbReference>
<evidence type="ECO:0000256" key="1">
    <source>
        <dbReference type="ARBA" id="ARBA00009036"/>
    </source>
</evidence>
<organism evidence="9 10">
    <name type="scientific">Gadus morhua</name>
    <name type="common">Atlantic cod</name>
    <dbReference type="NCBI Taxonomy" id="8049"/>
    <lineage>
        <taxon>Eukaryota</taxon>
        <taxon>Metazoa</taxon>
        <taxon>Chordata</taxon>
        <taxon>Craniata</taxon>
        <taxon>Vertebrata</taxon>
        <taxon>Euteleostomi</taxon>
        <taxon>Actinopterygii</taxon>
        <taxon>Neopterygii</taxon>
        <taxon>Teleostei</taxon>
        <taxon>Neoteleostei</taxon>
        <taxon>Acanthomorphata</taxon>
        <taxon>Zeiogadaria</taxon>
        <taxon>Gadariae</taxon>
        <taxon>Gadiformes</taxon>
        <taxon>Gadoidei</taxon>
        <taxon>Gadidae</taxon>
        <taxon>Gadus</taxon>
    </lineage>
</organism>
<dbReference type="PRINTS" id="PR00194">
    <property type="entry name" value="TROPOMYOSIN"/>
</dbReference>
<feature type="domain" description="Protein kinase" evidence="8">
    <location>
        <begin position="71"/>
        <end position="430"/>
    </location>
</feature>
<dbReference type="InterPro" id="IPR000533">
    <property type="entry name" value="Tropomyosin"/>
</dbReference>
<evidence type="ECO:0000256" key="6">
    <source>
        <dbReference type="SAM" id="MobiDB-lite"/>
    </source>
</evidence>
<keyword evidence="3" id="KW-0514">Muscle protein</keyword>
<feature type="transmembrane region" description="Helical" evidence="7">
    <location>
        <begin position="359"/>
        <end position="377"/>
    </location>
</feature>
<protein>
    <submittedName>
        <fullName evidence="9">Tropomyosin 4</fullName>
    </submittedName>
</protein>
<keyword evidence="10" id="KW-1185">Reference proteome</keyword>
<evidence type="ECO:0000256" key="5">
    <source>
        <dbReference type="RuleBase" id="RU004515"/>
    </source>
</evidence>
<reference evidence="9" key="2">
    <citation type="submission" date="2025-09" db="UniProtKB">
        <authorList>
            <consortium name="Ensembl"/>
        </authorList>
    </citation>
    <scope>IDENTIFICATION</scope>
</reference>
<dbReference type="PROSITE" id="PS00326">
    <property type="entry name" value="TROPOMYOSIN"/>
    <property type="match status" value="1"/>
</dbReference>
<dbReference type="PROSITE" id="PS00108">
    <property type="entry name" value="PROTEIN_KINASE_ST"/>
    <property type="match status" value="1"/>
</dbReference>
<dbReference type="GO" id="GO:0005737">
    <property type="term" value="C:cytoplasm"/>
    <property type="evidence" value="ECO:0007669"/>
    <property type="project" value="TreeGrafter"/>
</dbReference>
<dbReference type="Gene3D" id="1.10.510.10">
    <property type="entry name" value="Transferase(Phosphotransferase) domain 1"/>
    <property type="match status" value="1"/>
</dbReference>
<evidence type="ECO:0000259" key="8">
    <source>
        <dbReference type="PROSITE" id="PS50011"/>
    </source>
</evidence>
<name>A0A8C5B3U9_GADMO</name>
<dbReference type="GO" id="GO:0035556">
    <property type="term" value="P:intracellular signal transduction"/>
    <property type="evidence" value="ECO:0007669"/>
    <property type="project" value="TreeGrafter"/>
</dbReference>
<dbReference type="SUPFAM" id="SSF56112">
    <property type="entry name" value="Protein kinase-like (PK-like)"/>
    <property type="match status" value="1"/>
</dbReference>